<dbReference type="Pfam" id="PF00755">
    <property type="entry name" value="Carn_acyltransf"/>
    <property type="match status" value="1"/>
</dbReference>
<dbReference type="SUPFAM" id="SSF52777">
    <property type="entry name" value="CoA-dependent acyltransferases"/>
    <property type="match status" value="1"/>
</dbReference>
<accession>A0A813WGT7</accession>
<dbReference type="GO" id="GO:0006635">
    <property type="term" value="P:fatty acid beta-oxidation"/>
    <property type="evidence" value="ECO:0007669"/>
    <property type="project" value="UniProtKB-UniPathway"/>
</dbReference>
<keyword evidence="2" id="KW-0808">Transferase</keyword>
<keyword evidence="2" id="KW-0012">Acyltransferase</keyword>
<dbReference type="EMBL" id="CAJNOT010000127">
    <property type="protein sequence ID" value="CAF0853309.1"/>
    <property type="molecule type" value="Genomic_DNA"/>
</dbReference>
<name>A0A813WGT7_9BILA</name>
<protein>
    <recommendedName>
        <fullName evidence="4">Choline/carnitine acyltransferase domain-containing protein</fullName>
    </recommendedName>
</protein>
<sequence>MSLVFRRTYSTLLQNRNVYFDLYQRQCLTSFSLPVPTLAETARKYLKTVAPLLNNDEFNETKKIVEQFRQESEPLQELLLKRAQTEENWKVWKQLYEITSNMFGHVAHMVLTTQEMIVSYNLRF</sequence>
<dbReference type="GO" id="GO:0016747">
    <property type="term" value="F:acyltransferase activity, transferring groups other than amino-acyl groups"/>
    <property type="evidence" value="ECO:0007669"/>
    <property type="project" value="UniProtKB-ARBA"/>
</dbReference>
<evidence type="ECO:0000256" key="2">
    <source>
        <dbReference type="ARBA" id="ARBA00023315"/>
    </source>
</evidence>
<dbReference type="InterPro" id="IPR000542">
    <property type="entry name" value="Carn_acyl_trans"/>
</dbReference>
<proteinExistence type="predicted"/>
<gene>
    <name evidence="5" type="ORF">ZHD862_LOCUS4988</name>
</gene>
<dbReference type="Gene3D" id="1.10.275.20">
    <property type="entry name" value="Choline/Carnitine o-acyltransferase"/>
    <property type="match status" value="1"/>
</dbReference>
<organism evidence="5 6">
    <name type="scientific">Rotaria sordida</name>
    <dbReference type="NCBI Taxonomy" id="392033"/>
    <lineage>
        <taxon>Eukaryota</taxon>
        <taxon>Metazoa</taxon>
        <taxon>Spiralia</taxon>
        <taxon>Gnathifera</taxon>
        <taxon>Rotifera</taxon>
        <taxon>Eurotatoria</taxon>
        <taxon>Bdelloidea</taxon>
        <taxon>Philodinida</taxon>
        <taxon>Philodinidae</taxon>
        <taxon>Rotaria</taxon>
    </lineage>
</organism>
<comment type="catalytic activity">
    <reaction evidence="3">
        <text>4,8-dimethylnonanoyl-CoA + (R)-carnitine = O-4,8-dimethylnonanoyl-(R)-carnitine + CoA</text>
        <dbReference type="Rhea" id="RHEA:44860"/>
        <dbReference type="ChEBI" id="CHEBI:16347"/>
        <dbReference type="ChEBI" id="CHEBI:57287"/>
        <dbReference type="ChEBI" id="CHEBI:77061"/>
        <dbReference type="ChEBI" id="CHEBI:84654"/>
    </reaction>
</comment>
<comment type="pathway">
    <text evidence="1">Lipid metabolism; fatty acid beta-oxidation.</text>
</comment>
<dbReference type="InterPro" id="IPR042572">
    <property type="entry name" value="Carn_acyl_trans_N"/>
</dbReference>
<reference evidence="5" key="1">
    <citation type="submission" date="2021-02" db="EMBL/GenBank/DDBJ databases">
        <authorList>
            <person name="Nowell W R."/>
        </authorList>
    </citation>
    <scope>NUCLEOTIDE SEQUENCE</scope>
</reference>
<dbReference type="UniPathway" id="UPA00659"/>
<dbReference type="InterPro" id="IPR039551">
    <property type="entry name" value="Cho/carn_acyl_trans"/>
</dbReference>
<evidence type="ECO:0000313" key="6">
    <source>
        <dbReference type="Proteomes" id="UP000663864"/>
    </source>
</evidence>
<comment type="caution">
    <text evidence="5">The sequence shown here is derived from an EMBL/GenBank/DDBJ whole genome shotgun (WGS) entry which is preliminary data.</text>
</comment>
<feature type="domain" description="Choline/carnitine acyltransferase" evidence="4">
    <location>
        <begin position="33"/>
        <end position="92"/>
    </location>
</feature>
<evidence type="ECO:0000313" key="5">
    <source>
        <dbReference type="EMBL" id="CAF0853309.1"/>
    </source>
</evidence>
<dbReference type="PANTHER" id="PTHR22589">
    <property type="entry name" value="CARNITINE O-ACYLTRANSFERASE"/>
    <property type="match status" value="1"/>
</dbReference>
<dbReference type="Proteomes" id="UP000663864">
    <property type="component" value="Unassembled WGS sequence"/>
</dbReference>
<evidence type="ECO:0000259" key="4">
    <source>
        <dbReference type="Pfam" id="PF00755"/>
    </source>
</evidence>
<evidence type="ECO:0000256" key="1">
    <source>
        <dbReference type="ARBA" id="ARBA00005005"/>
    </source>
</evidence>
<evidence type="ECO:0000256" key="3">
    <source>
        <dbReference type="ARBA" id="ARBA00048999"/>
    </source>
</evidence>
<dbReference type="AlphaFoldDB" id="A0A813WGT7"/>